<protein>
    <submittedName>
        <fullName evidence="1">Uncharacterized protein</fullName>
    </submittedName>
</protein>
<dbReference type="Proteomes" id="UP000777438">
    <property type="component" value="Unassembled WGS sequence"/>
</dbReference>
<accession>A0A9P9AX67</accession>
<keyword evidence="2" id="KW-1185">Reference proteome</keyword>
<sequence length="245" mass="27163">MRTCAGSEGGTYMRAPQLGPSFPQGLRTEYLLHLTSMPIHPLRPNDTILPHPRYFLKASKIHPHEPTSAHSSQASLIIKQSLSSIRRDIGIINSHNESPLCCSLHPSLLNEKTATSVTVYSCEDPVNLFNLDGQISTAPSYPCDQAVHGVGCWASSHTYSSRNNACVPWRFCPLAESERKARCSNASWNVPWTRHCCWLTAHHILSLPSDSTVRRNPLLVASCSFSSTPRFCRLLSLLSHLSALY</sequence>
<dbReference type="EMBL" id="JAGPYM010000001">
    <property type="protein sequence ID" value="KAH6899898.1"/>
    <property type="molecule type" value="Genomic_DNA"/>
</dbReference>
<name>A0A9P9AX67_9HYPO</name>
<reference evidence="1 2" key="1">
    <citation type="journal article" date="2021" name="Nat. Commun.">
        <title>Genetic determinants of endophytism in the Arabidopsis root mycobiome.</title>
        <authorList>
            <person name="Mesny F."/>
            <person name="Miyauchi S."/>
            <person name="Thiergart T."/>
            <person name="Pickel B."/>
            <person name="Atanasova L."/>
            <person name="Karlsson M."/>
            <person name="Huettel B."/>
            <person name="Barry K.W."/>
            <person name="Haridas S."/>
            <person name="Chen C."/>
            <person name="Bauer D."/>
            <person name="Andreopoulos W."/>
            <person name="Pangilinan J."/>
            <person name="LaButti K."/>
            <person name="Riley R."/>
            <person name="Lipzen A."/>
            <person name="Clum A."/>
            <person name="Drula E."/>
            <person name="Henrissat B."/>
            <person name="Kohler A."/>
            <person name="Grigoriev I.V."/>
            <person name="Martin F.M."/>
            <person name="Hacquard S."/>
        </authorList>
    </citation>
    <scope>NUCLEOTIDE SEQUENCE [LARGE SCALE GENOMIC DNA]</scope>
    <source>
        <strain evidence="1 2">MPI-CAGE-CH-0241</strain>
    </source>
</reference>
<evidence type="ECO:0000313" key="1">
    <source>
        <dbReference type="EMBL" id="KAH6899898.1"/>
    </source>
</evidence>
<dbReference type="AlphaFoldDB" id="A0A9P9AX67"/>
<gene>
    <name evidence="1" type="ORF">B0T10DRAFT_10388</name>
</gene>
<proteinExistence type="predicted"/>
<evidence type="ECO:0000313" key="2">
    <source>
        <dbReference type="Proteomes" id="UP000777438"/>
    </source>
</evidence>
<comment type="caution">
    <text evidence="1">The sequence shown here is derived from an EMBL/GenBank/DDBJ whole genome shotgun (WGS) entry which is preliminary data.</text>
</comment>
<organism evidence="1 2">
    <name type="scientific">Thelonectria olida</name>
    <dbReference type="NCBI Taxonomy" id="1576542"/>
    <lineage>
        <taxon>Eukaryota</taxon>
        <taxon>Fungi</taxon>
        <taxon>Dikarya</taxon>
        <taxon>Ascomycota</taxon>
        <taxon>Pezizomycotina</taxon>
        <taxon>Sordariomycetes</taxon>
        <taxon>Hypocreomycetidae</taxon>
        <taxon>Hypocreales</taxon>
        <taxon>Nectriaceae</taxon>
        <taxon>Thelonectria</taxon>
    </lineage>
</organism>